<protein>
    <submittedName>
        <fullName evidence="1">Uncharacterized protein</fullName>
    </submittedName>
</protein>
<keyword evidence="2" id="KW-1185">Reference proteome</keyword>
<name>A0AA36ELD8_LACSI</name>
<dbReference type="Proteomes" id="UP001177003">
    <property type="component" value="Chromosome 8"/>
</dbReference>
<gene>
    <name evidence="1" type="ORF">LSALG_LOCUS38932</name>
</gene>
<organism evidence="1 2">
    <name type="scientific">Lactuca saligna</name>
    <name type="common">Willowleaf lettuce</name>
    <dbReference type="NCBI Taxonomy" id="75948"/>
    <lineage>
        <taxon>Eukaryota</taxon>
        <taxon>Viridiplantae</taxon>
        <taxon>Streptophyta</taxon>
        <taxon>Embryophyta</taxon>
        <taxon>Tracheophyta</taxon>
        <taxon>Spermatophyta</taxon>
        <taxon>Magnoliopsida</taxon>
        <taxon>eudicotyledons</taxon>
        <taxon>Gunneridae</taxon>
        <taxon>Pentapetalae</taxon>
        <taxon>asterids</taxon>
        <taxon>campanulids</taxon>
        <taxon>Asterales</taxon>
        <taxon>Asteraceae</taxon>
        <taxon>Cichorioideae</taxon>
        <taxon>Cichorieae</taxon>
        <taxon>Lactucinae</taxon>
        <taxon>Lactuca</taxon>
    </lineage>
</organism>
<evidence type="ECO:0000313" key="2">
    <source>
        <dbReference type="Proteomes" id="UP001177003"/>
    </source>
</evidence>
<dbReference type="EMBL" id="OX465084">
    <property type="protein sequence ID" value="CAI9300279.1"/>
    <property type="molecule type" value="Genomic_DNA"/>
</dbReference>
<dbReference type="AlphaFoldDB" id="A0AA36ELD8"/>
<sequence>MLVSYILEIAKMDVEIVAVLRKKPTAQSKETLKYLDKMQKGNFLKDNWSIMYKQRDRASMKVQRCCFYLPDKNLYSTSCLEYVLGLSESFKEIDDADNICFVDIMMYITVRNNLLGLMTKVFKVQNRIQ</sequence>
<proteinExistence type="predicted"/>
<evidence type="ECO:0000313" key="1">
    <source>
        <dbReference type="EMBL" id="CAI9300279.1"/>
    </source>
</evidence>
<reference evidence="1" key="1">
    <citation type="submission" date="2023-04" db="EMBL/GenBank/DDBJ databases">
        <authorList>
            <person name="Vijverberg K."/>
            <person name="Xiong W."/>
            <person name="Schranz E."/>
        </authorList>
    </citation>
    <scope>NUCLEOTIDE SEQUENCE</scope>
</reference>
<accession>A0AA36ELD8</accession>